<dbReference type="Gene3D" id="3.30.1330.60">
    <property type="entry name" value="OmpA-like domain"/>
    <property type="match status" value="1"/>
</dbReference>
<dbReference type="InterPro" id="IPR006664">
    <property type="entry name" value="OMP_bac"/>
</dbReference>
<evidence type="ECO:0000256" key="6">
    <source>
        <dbReference type="HAMAP-Rule" id="MF_02204"/>
    </source>
</evidence>
<dbReference type="PROSITE" id="PS51123">
    <property type="entry name" value="OMPA_2"/>
    <property type="match status" value="1"/>
</dbReference>
<feature type="coiled-coil region" evidence="7">
    <location>
        <begin position="69"/>
        <end position="99"/>
    </location>
</feature>
<dbReference type="EMBL" id="VOSL01000147">
    <property type="protein sequence ID" value="TXD31613.1"/>
    <property type="molecule type" value="Genomic_DNA"/>
</dbReference>
<keyword evidence="7" id="KW-0175">Coiled coil</keyword>
<keyword evidence="5 6" id="KW-0449">Lipoprotein</keyword>
<comment type="caution">
    <text evidence="10">The sequence shown here is derived from an EMBL/GenBank/DDBJ whole genome shotgun (WGS) entry which is preliminary data.</text>
</comment>
<evidence type="ECO:0000256" key="2">
    <source>
        <dbReference type="ARBA" id="ARBA00023136"/>
    </source>
</evidence>
<dbReference type="InterPro" id="IPR036737">
    <property type="entry name" value="OmpA-like_sf"/>
</dbReference>
<keyword evidence="4 6" id="KW-0998">Cell outer membrane</keyword>
<dbReference type="AlphaFoldDB" id="A0A5C6X0F8"/>
<evidence type="ECO:0000256" key="7">
    <source>
        <dbReference type="SAM" id="Coils"/>
    </source>
</evidence>
<dbReference type="PROSITE" id="PS01068">
    <property type="entry name" value="OMPA_1"/>
    <property type="match status" value="1"/>
</dbReference>
<organism evidence="10 11">
    <name type="scientific">Lujinxingia vulgaris</name>
    <dbReference type="NCBI Taxonomy" id="2600176"/>
    <lineage>
        <taxon>Bacteria</taxon>
        <taxon>Deltaproteobacteria</taxon>
        <taxon>Bradymonadales</taxon>
        <taxon>Lujinxingiaceae</taxon>
        <taxon>Lujinxingia</taxon>
    </lineage>
</organism>
<dbReference type="SUPFAM" id="SSF103088">
    <property type="entry name" value="OmpA-like"/>
    <property type="match status" value="1"/>
</dbReference>
<reference evidence="10 11" key="1">
    <citation type="submission" date="2019-08" db="EMBL/GenBank/DDBJ databases">
        <title>Bradymonadales sp. TMQ2.</title>
        <authorList>
            <person name="Liang Q."/>
        </authorList>
    </citation>
    <scope>NUCLEOTIDE SEQUENCE [LARGE SCALE GENOMIC DNA]</scope>
    <source>
        <strain evidence="10 11">TMQ2</strain>
    </source>
</reference>
<accession>A0A5C6X0F8</accession>
<comment type="similarity">
    <text evidence="6">Belongs to the Pal lipoprotein family.</text>
</comment>
<evidence type="ECO:0000256" key="3">
    <source>
        <dbReference type="ARBA" id="ARBA00023139"/>
    </source>
</evidence>
<gene>
    <name evidence="6" type="primary">pal</name>
    <name evidence="10" type="ORF">FRC96_20845</name>
</gene>
<dbReference type="PRINTS" id="PR01023">
    <property type="entry name" value="NAFLGMOTY"/>
</dbReference>
<evidence type="ECO:0000259" key="9">
    <source>
        <dbReference type="PROSITE" id="PS51123"/>
    </source>
</evidence>
<sequence length="243" mass="27344">MGTLNKYRLSTWFKTPMLVALAILLSACPKPPQEALDAAEAAVLAAEGRKDCAGEKFAAAEALLEEARAHVQAEEYEAAERKARAAERLAREAQQQADETWEDCQRRLEAARRAAEGTGQPQTTETEPQEPQEELKLTTVHFPYNSAEISETSRQALETNLRWLRQNPDATILLEGHTDERGTSEFNVALGERRARFVRDFLVQRGIKADRLSTLSYGEEKPVAFGQSEDDFARNRRVEFLPR</sequence>
<evidence type="ECO:0000256" key="5">
    <source>
        <dbReference type="ARBA" id="ARBA00023288"/>
    </source>
</evidence>
<dbReference type="GO" id="GO:0051301">
    <property type="term" value="P:cell division"/>
    <property type="evidence" value="ECO:0007669"/>
    <property type="project" value="InterPro"/>
</dbReference>
<evidence type="ECO:0000313" key="10">
    <source>
        <dbReference type="EMBL" id="TXD31613.1"/>
    </source>
</evidence>
<protein>
    <recommendedName>
        <fullName evidence="6">Peptidoglycan-associated lipoprotein</fullName>
        <shortName evidence="6">PAL</shortName>
    </recommendedName>
</protein>
<dbReference type="Pfam" id="PF00691">
    <property type="entry name" value="OmpA"/>
    <property type="match status" value="1"/>
</dbReference>
<dbReference type="PROSITE" id="PS51257">
    <property type="entry name" value="PROKAR_LIPOPROTEIN"/>
    <property type="match status" value="1"/>
</dbReference>
<dbReference type="HAMAP" id="MF_02204">
    <property type="entry name" value="Pal"/>
    <property type="match status" value="1"/>
</dbReference>
<proteinExistence type="inferred from homology"/>
<dbReference type="InterPro" id="IPR006690">
    <property type="entry name" value="OMPA-like_CS"/>
</dbReference>
<dbReference type="PRINTS" id="PR01021">
    <property type="entry name" value="OMPADOMAIN"/>
</dbReference>
<dbReference type="PANTHER" id="PTHR30329:SF21">
    <property type="entry name" value="LIPOPROTEIN YIAD-RELATED"/>
    <property type="match status" value="1"/>
</dbReference>
<feature type="compositionally biased region" description="Low complexity" evidence="8">
    <location>
        <begin position="116"/>
        <end position="126"/>
    </location>
</feature>
<feature type="domain" description="OmpA-like" evidence="9">
    <location>
        <begin position="129"/>
        <end position="243"/>
    </location>
</feature>
<evidence type="ECO:0000256" key="8">
    <source>
        <dbReference type="SAM" id="MobiDB-lite"/>
    </source>
</evidence>
<name>A0A5C6X0F8_9DELT</name>
<dbReference type="PANTHER" id="PTHR30329">
    <property type="entry name" value="STATOR ELEMENT OF FLAGELLAR MOTOR COMPLEX"/>
    <property type="match status" value="1"/>
</dbReference>
<keyword evidence="3 6" id="KW-0564">Palmitate</keyword>
<feature type="region of interest" description="Disordered" evidence="8">
    <location>
        <begin position="111"/>
        <end position="134"/>
    </location>
</feature>
<dbReference type="InterPro" id="IPR039001">
    <property type="entry name" value="Pal"/>
</dbReference>
<keyword evidence="1 6" id="KW-0732">Signal</keyword>
<keyword evidence="2 6" id="KW-0472">Membrane</keyword>
<evidence type="ECO:0000313" key="11">
    <source>
        <dbReference type="Proteomes" id="UP000321046"/>
    </source>
</evidence>
<dbReference type="Proteomes" id="UP000321046">
    <property type="component" value="Unassembled WGS sequence"/>
</dbReference>
<dbReference type="InterPro" id="IPR050330">
    <property type="entry name" value="Bact_OuterMem_StrucFunc"/>
</dbReference>
<dbReference type="RefSeq" id="WP_146977486.1">
    <property type="nucleotide sequence ID" value="NZ_VOSL01000147.1"/>
</dbReference>
<evidence type="ECO:0000256" key="4">
    <source>
        <dbReference type="ARBA" id="ARBA00023237"/>
    </source>
</evidence>
<evidence type="ECO:0000256" key="1">
    <source>
        <dbReference type="ARBA" id="ARBA00022729"/>
    </source>
</evidence>
<dbReference type="OrthoDB" id="9809164at2"/>
<dbReference type="GO" id="GO:0009279">
    <property type="term" value="C:cell outer membrane"/>
    <property type="evidence" value="ECO:0007669"/>
    <property type="project" value="UniProtKB-SubCell"/>
</dbReference>
<comment type="subcellular location">
    <subcellularLocation>
        <location evidence="6">Cell outer membrane</location>
        <topology evidence="6">Lipid-anchor</topology>
    </subcellularLocation>
</comment>
<dbReference type="InterPro" id="IPR006665">
    <property type="entry name" value="OmpA-like"/>
</dbReference>
<dbReference type="CDD" id="cd07185">
    <property type="entry name" value="OmpA_C-like"/>
    <property type="match status" value="1"/>
</dbReference>